<dbReference type="InterPro" id="IPR037224">
    <property type="entry name" value="PapC_N_sf"/>
</dbReference>
<dbReference type="PANTHER" id="PTHR30451">
    <property type="entry name" value="OUTER MEMBRANE USHER PROTEIN"/>
    <property type="match status" value="1"/>
</dbReference>
<dbReference type="InterPro" id="IPR042186">
    <property type="entry name" value="FimD_plug_dom"/>
</dbReference>
<reference evidence="10 11" key="1">
    <citation type="journal article" date="2020" name="Microorganisms">
        <title>Reliable Identification of Environmental Pseudomonas Isolates Using the rpoD Gene.</title>
        <authorList>
            <consortium name="The Broad Institute Genome Sequencing Platform"/>
            <person name="Girard L."/>
            <person name="Lood C."/>
            <person name="Rokni-Zadeh H."/>
            <person name="van Noort V."/>
            <person name="Lavigne R."/>
            <person name="De Mot R."/>
        </authorList>
    </citation>
    <scope>NUCLEOTIDE SEQUENCE [LARGE SCALE GENOMIC DNA]</scope>
    <source>
        <strain evidence="10 11">SWRI65</strain>
    </source>
</reference>
<keyword evidence="7" id="KW-0472">Membrane</keyword>
<reference evidence="10 11" key="2">
    <citation type="journal article" date="2021" name="Microorganisms">
        <title>The Ever-Expanding Pseudomonas Genus: Description of 43 New Species and Partition of the Pseudomonas putida Group.</title>
        <authorList>
            <person name="Girard L."/>
            <person name="Lood C."/>
            <person name="Hofte M."/>
            <person name="Vandamme P."/>
            <person name="Rokni-Zadeh H."/>
            <person name="van Noort V."/>
            <person name="Lavigne R."/>
            <person name="De Mot R."/>
        </authorList>
    </citation>
    <scope>NUCLEOTIDE SEQUENCE [LARGE SCALE GENOMIC DNA]</scope>
    <source>
        <strain evidence="10 11">SWRI65</strain>
    </source>
</reference>
<dbReference type="InterPro" id="IPR000015">
    <property type="entry name" value="Fimb_usher"/>
</dbReference>
<dbReference type="GO" id="GO:0009297">
    <property type="term" value="P:pilus assembly"/>
    <property type="evidence" value="ECO:0007669"/>
    <property type="project" value="InterPro"/>
</dbReference>
<evidence type="ECO:0000256" key="7">
    <source>
        <dbReference type="ARBA" id="ARBA00023136"/>
    </source>
</evidence>
<dbReference type="InterPro" id="IPR043142">
    <property type="entry name" value="PapC-like_C_sf"/>
</dbReference>
<dbReference type="Pfam" id="PF00577">
    <property type="entry name" value="Usher"/>
    <property type="match status" value="1"/>
</dbReference>
<keyword evidence="6" id="KW-0732">Signal</keyword>
<keyword evidence="8" id="KW-0998">Cell outer membrane</keyword>
<dbReference type="AlphaFoldDB" id="A0A9E6NXT2"/>
<name>A0A9E6NXT2_9PSED</name>
<dbReference type="PANTHER" id="PTHR30451:SF8">
    <property type="entry name" value="FIMBRIAL USHER PROTEIN"/>
    <property type="match status" value="1"/>
</dbReference>
<dbReference type="Gene3D" id="2.60.40.3110">
    <property type="match status" value="1"/>
</dbReference>
<evidence type="ECO:0000256" key="2">
    <source>
        <dbReference type="ARBA" id="ARBA00008064"/>
    </source>
</evidence>
<evidence type="ECO:0000256" key="3">
    <source>
        <dbReference type="ARBA" id="ARBA00022448"/>
    </source>
</evidence>
<evidence type="ECO:0000256" key="5">
    <source>
        <dbReference type="ARBA" id="ARBA00022692"/>
    </source>
</evidence>
<dbReference type="KEGG" id="phv:HU739_018640"/>
<dbReference type="Proteomes" id="UP000631521">
    <property type="component" value="Chromosome"/>
</dbReference>
<dbReference type="GO" id="GO:0015473">
    <property type="term" value="F:fimbrial usher porin activity"/>
    <property type="evidence" value="ECO:0007669"/>
    <property type="project" value="InterPro"/>
</dbReference>
<comment type="similarity">
    <text evidence="2">Belongs to the fimbrial export usher family.</text>
</comment>
<dbReference type="SUPFAM" id="SSF141729">
    <property type="entry name" value="FimD N-terminal domain-like"/>
    <property type="match status" value="1"/>
</dbReference>
<evidence type="ECO:0000256" key="6">
    <source>
        <dbReference type="ARBA" id="ARBA00022729"/>
    </source>
</evidence>
<comment type="subcellular location">
    <subcellularLocation>
        <location evidence="1">Cell outer membrane</location>
        <topology evidence="1">Multi-pass membrane protein</topology>
    </subcellularLocation>
</comment>
<evidence type="ECO:0000313" key="11">
    <source>
        <dbReference type="Proteomes" id="UP000631521"/>
    </source>
</evidence>
<evidence type="ECO:0000313" key="10">
    <source>
        <dbReference type="EMBL" id="QXI15925.1"/>
    </source>
</evidence>
<dbReference type="Gene3D" id="2.60.40.2610">
    <property type="entry name" value="Outer membrane usher protein FimD, plug domain"/>
    <property type="match status" value="1"/>
</dbReference>
<dbReference type="RefSeq" id="WP_186549733.1">
    <property type="nucleotide sequence ID" value="NZ_CP077091.1"/>
</dbReference>
<organism evidence="10 11">
    <name type="scientific">Pseudomonas hamedanensis</name>
    <dbReference type="NCBI Taxonomy" id="2745504"/>
    <lineage>
        <taxon>Bacteria</taxon>
        <taxon>Pseudomonadati</taxon>
        <taxon>Pseudomonadota</taxon>
        <taxon>Gammaproteobacteria</taxon>
        <taxon>Pseudomonadales</taxon>
        <taxon>Pseudomonadaceae</taxon>
        <taxon>Pseudomonas</taxon>
    </lineage>
</organism>
<dbReference type="GO" id="GO:0009279">
    <property type="term" value="C:cell outer membrane"/>
    <property type="evidence" value="ECO:0007669"/>
    <property type="project" value="UniProtKB-SubCell"/>
</dbReference>
<dbReference type="InterPro" id="IPR025885">
    <property type="entry name" value="PapC_N"/>
</dbReference>
<gene>
    <name evidence="10" type="ORF">HU739_018640</name>
</gene>
<accession>A0A9E6NXT2</accession>
<dbReference type="Pfam" id="PF13954">
    <property type="entry name" value="PapC_N"/>
    <property type="match status" value="1"/>
</dbReference>
<evidence type="ECO:0000256" key="1">
    <source>
        <dbReference type="ARBA" id="ARBA00004571"/>
    </source>
</evidence>
<keyword evidence="3" id="KW-0813">Transport</keyword>
<dbReference type="Gene3D" id="3.10.20.410">
    <property type="match status" value="1"/>
</dbReference>
<evidence type="ECO:0000256" key="8">
    <source>
        <dbReference type="ARBA" id="ARBA00023237"/>
    </source>
</evidence>
<keyword evidence="5" id="KW-0812">Transmembrane</keyword>
<protein>
    <submittedName>
        <fullName evidence="10">Fimbria/pilus outer membrane usher protein</fullName>
    </submittedName>
</protein>
<evidence type="ECO:0000259" key="9">
    <source>
        <dbReference type="Pfam" id="PF13954"/>
    </source>
</evidence>
<proteinExistence type="inferred from homology"/>
<dbReference type="Gene3D" id="2.60.40.2070">
    <property type="match status" value="1"/>
</dbReference>
<keyword evidence="11" id="KW-1185">Reference proteome</keyword>
<evidence type="ECO:0000256" key="4">
    <source>
        <dbReference type="ARBA" id="ARBA00022452"/>
    </source>
</evidence>
<keyword evidence="4" id="KW-1134">Transmembrane beta strand</keyword>
<feature type="domain" description="PapC N-terminal" evidence="9">
    <location>
        <begin position="15"/>
        <end position="148"/>
    </location>
</feature>
<dbReference type="EMBL" id="CP077091">
    <property type="protein sequence ID" value="QXI15925.1"/>
    <property type="molecule type" value="Genomic_DNA"/>
</dbReference>
<sequence>MGYSSMGSAAPASVQFDQNLLRSRGLDPRLAEYFSQAPRFREGPQTVTLAVNGVPKGRLQVTFDAEGELCFSSLLLERGGIRQLDRVGAITEPGCELFARRFTHAVVQADPARGHVELLVPTDALLPDSPTRRSFANGGTAGLINYDALMLGSRYAGQSSQYRSLNAELGLNTADWAFRSRQGYSESGGEGRVEHLNAYASHTFERYQANLQLGQLNMLSPLFSAESFNGLQLQPELALMELDEDSAGARVEGIAYSSARIEVTQSGALIYTTVVPSGPFTLVGLPLLSQNADLEVTVHEESGQQRRFIVPATQLRGALPGRTAGYGLAAGQVRRYSGDERDAPSFVAASKDWRLGPRWQATGGAMFGTGYEAVGWAVQTAVGDRLVLGGRQVVSRVQDQALAGTQMRWTANGLLGEALSASLAMTRQTRDFRTLSDTTWDPRHDQPSQRVRDQLTASLSVSSHALGGLSGSYSRMAMFDGSTTSRVALAWSQLVRRASVSLTLERDVADSEDDARGMAAYLSVSLPLGARQAMRGYVRNDQLSGTRSGLRFNEQLSDNLAYSVGAERPDHGRVGYNARVSLLPRYSQLDIGYAHSGAGDQSYDVGLRGGVLLHAQGVTLSPYSLRDTFALLKAGDSAGIKLNTPRGPVWTDYAGHAVAASLPAYSKGRVELDTASLGRNVDVHNAYQEIEIGRNAVAHLAFDIVTARRVLLQARTADNVLIQKGVGVFDEQGQYVTSVLEAGRIFLSDVQPDLQLHVLLADGQRCNLEFAMDEARDLDTLYESATAICRTV</sequence>